<dbReference type="PANTHER" id="PTHR31576:SF2">
    <property type="entry name" value="TATA BOX-BINDING PROTEIN-ASSOCIATED FACTOR RNA POLYMERASE I SUBUNIT B"/>
    <property type="match status" value="1"/>
</dbReference>
<dbReference type="InterPro" id="IPR048538">
    <property type="entry name" value="Rrn7_cyclin_C"/>
</dbReference>
<evidence type="ECO:0000256" key="8">
    <source>
        <dbReference type="ARBA" id="ARBA00023125"/>
    </source>
</evidence>
<evidence type="ECO:0000256" key="7">
    <source>
        <dbReference type="ARBA" id="ARBA00023015"/>
    </source>
</evidence>
<keyword evidence="10" id="KW-0539">Nucleus</keyword>
<evidence type="ECO:0000256" key="11">
    <source>
        <dbReference type="ARBA" id="ARBA00032500"/>
    </source>
</evidence>
<keyword evidence="7" id="KW-0805">Transcription regulation</keyword>
<evidence type="ECO:0000256" key="5">
    <source>
        <dbReference type="ARBA" id="ARBA00022771"/>
    </source>
</evidence>
<proteinExistence type="inferred from homology"/>
<evidence type="ECO:0000256" key="2">
    <source>
        <dbReference type="ARBA" id="ARBA00006899"/>
    </source>
</evidence>
<dbReference type="InterPro" id="IPR048540">
    <property type="entry name" value="Rrn7_cyclin_N"/>
</dbReference>
<comment type="similarity">
    <text evidence="2">Belongs to the RRN7/TAF1B family.</text>
</comment>
<feature type="region of interest" description="Disordered" evidence="12">
    <location>
        <begin position="616"/>
        <end position="649"/>
    </location>
</feature>
<evidence type="ECO:0000256" key="3">
    <source>
        <dbReference type="ARBA" id="ARBA00018994"/>
    </source>
</evidence>
<gene>
    <name evidence="16" type="ORF">NXF25_002427</name>
</gene>
<accession>A0AAW1CBY6</accession>
<sequence length="702" mass="80906">MEEEDARDYNEPCGYCSAVSWSITEEGRFYCTSCHTVIEKTREVQTTDVTTNARAQSISRGLRKKKNKFDKGWDWFICEGFQYILRKQAEALQSLGVSSQMKDEVLYNFWRRYLHKSRQTSSEKPLGDVTRDSLSHTDTETEVETTSLISLTCSTSDIDAISEFSTGAVSSISKASAKSGWSGSVDGGSYLRGKKKEDLSLSMPMTLAFCSLALLWLRESITLSDLLRLAMDGHIPYLNAFKDFPEEMKMYGSDFKIFHVQSWPKYDDVHKKMHALAEFMDLPCFPDITERSFLHPNILCMKYIMEVNLPDDMNKWACRVIKKIGVAETDFLTLHPGNKSTWKVKYDILAVAIIIVVLKILFLLDDEYEWLLANYVEEKNKKNEEGCPIFDIRKWYMVVKNILDVEQKKFNEERIRRLWRCEKPLLYTATEKYVVLKKKQVVMDLQRQFRTLTGCLELTETQKPSLFQFNWMEESTKKDCFHGHSLEAILQQKGDIFTPLNRDYWLCTVKKRKRPRNPRSRYIESDFPHTYRFMLDLFSFLLRVQPYLIHEEKQRHNNATLTEPPWDPRRSSASGTQQGTHIYLKVPFRTRRHRLAPPSFCHPPIGHAAGALLRSRSIPPSTSLSPPANGKRGAVANPPATPGSHLSEREKPTKPVCAAICVRSFFRCSSLLFLIPSLTRLGRSKFPSQPARPVLPPTDCQT</sequence>
<dbReference type="PANTHER" id="PTHR31576">
    <property type="entry name" value="TATA BOX-BINDING PROTEIN-ASSOCIATED FACTOR RNA POLYMERASE I SUBUNIT B"/>
    <property type="match status" value="1"/>
</dbReference>
<keyword evidence="17" id="KW-1185">Reference proteome</keyword>
<evidence type="ECO:0000313" key="17">
    <source>
        <dbReference type="Proteomes" id="UP001474421"/>
    </source>
</evidence>
<dbReference type="GO" id="GO:0042790">
    <property type="term" value="P:nucleolar large rRNA transcription by RNA polymerase I"/>
    <property type="evidence" value="ECO:0007669"/>
    <property type="project" value="TreeGrafter"/>
</dbReference>
<evidence type="ECO:0000256" key="9">
    <source>
        <dbReference type="ARBA" id="ARBA00023163"/>
    </source>
</evidence>
<dbReference type="GO" id="GO:0008270">
    <property type="term" value="F:zinc ion binding"/>
    <property type="evidence" value="ECO:0007669"/>
    <property type="project" value="UniProtKB-KW"/>
</dbReference>
<evidence type="ECO:0000256" key="12">
    <source>
        <dbReference type="SAM" id="MobiDB-lite"/>
    </source>
</evidence>
<keyword evidence="8" id="KW-0238">DNA-binding</keyword>
<evidence type="ECO:0000256" key="10">
    <source>
        <dbReference type="ARBA" id="ARBA00023242"/>
    </source>
</evidence>
<dbReference type="Pfam" id="PF11781">
    <property type="entry name" value="Zn_ribbon_RRN7"/>
    <property type="match status" value="1"/>
</dbReference>
<evidence type="ECO:0000313" key="16">
    <source>
        <dbReference type="EMBL" id="KAK9411252.1"/>
    </source>
</evidence>
<evidence type="ECO:0000259" key="13">
    <source>
        <dbReference type="Pfam" id="PF11781"/>
    </source>
</evidence>
<reference evidence="16 17" key="1">
    <citation type="journal article" date="2024" name="Proc. Natl. Acad. Sci. U.S.A.">
        <title>The genetic regulatory architecture and epigenomic basis for age-related changes in rattlesnake venom.</title>
        <authorList>
            <person name="Hogan M.P."/>
            <person name="Holding M.L."/>
            <person name="Nystrom G.S."/>
            <person name="Colston T.J."/>
            <person name="Bartlett D.A."/>
            <person name="Mason A.J."/>
            <person name="Ellsworth S.A."/>
            <person name="Rautsaw R.M."/>
            <person name="Lawrence K.C."/>
            <person name="Strickland J.L."/>
            <person name="He B."/>
            <person name="Fraser P."/>
            <person name="Margres M.J."/>
            <person name="Gilbert D.M."/>
            <person name="Gibbs H.L."/>
            <person name="Parkinson C.L."/>
            <person name="Rokyta D.R."/>
        </authorList>
    </citation>
    <scope>NUCLEOTIDE SEQUENCE [LARGE SCALE GENOMIC DNA]</scope>
    <source>
        <strain evidence="16">DRR0105</strain>
    </source>
</reference>
<dbReference type="Pfam" id="PF20645">
    <property type="entry name" value="Rrn7_cyclin_C"/>
    <property type="match status" value="1"/>
</dbReference>
<keyword evidence="5" id="KW-0863">Zinc-finger</keyword>
<feature type="domain" description="RRN7-type" evidence="13">
    <location>
        <begin position="8"/>
        <end position="39"/>
    </location>
</feature>
<keyword evidence="9" id="KW-0804">Transcription</keyword>
<dbReference type="GO" id="GO:0005668">
    <property type="term" value="C:RNA polymerase transcription factor SL1 complex"/>
    <property type="evidence" value="ECO:0007669"/>
    <property type="project" value="TreeGrafter"/>
</dbReference>
<evidence type="ECO:0000256" key="1">
    <source>
        <dbReference type="ARBA" id="ARBA00004604"/>
    </source>
</evidence>
<evidence type="ECO:0000259" key="15">
    <source>
        <dbReference type="Pfam" id="PF20645"/>
    </source>
</evidence>
<dbReference type="EMBL" id="JAOTOJ010000001">
    <property type="protein sequence ID" value="KAK9411252.1"/>
    <property type="molecule type" value="Genomic_DNA"/>
</dbReference>
<dbReference type="InterPro" id="IPR021752">
    <property type="entry name" value="TF_Rrn7_Zf"/>
</dbReference>
<keyword evidence="4" id="KW-0479">Metal-binding</keyword>
<evidence type="ECO:0000259" key="14">
    <source>
        <dbReference type="Pfam" id="PF20644"/>
    </source>
</evidence>
<name>A0AAW1CBY6_CROAD</name>
<feature type="region of interest" description="Disordered" evidence="12">
    <location>
        <begin position="555"/>
        <end position="578"/>
    </location>
</feature>
<feature type="domain" description="Rrn7/TAF1B N-terminal cyclin" evidence="14">
    <location>
        <begin position="81"/>
        <end position="245"/>
    </location>
</feature>
<dbReference type="GO" id="GO:0001164">
    <property type="term" value="F:RNA polymerase I core promoter sequence-specific DNA binding"/>
    <property type="evidence" value="ECO:0007669"/>
    <property type="project" value="InterPro"/>
</dbReference>
<dbReference type="Pfam" id="PF20644">
    <property type="entry name" value="Rrn7_cyclin_N"/>
    <property type="match status" value="1"/>
</dbReference>
<comment type="caution">
    <text evidence="16">The sequence shown here is derived from an EMBL/GenBank/DDBJ whole genome shotgun (WGS) entry which is preliminary data.</text>
</comment>
<protein>
    <recommendedName>
        <fullName evidence="3">TATA box-binding protein-associated factor RNA polymerase I subunit B</fullName>
    </recommendedName>
    <alternativeName>
        <fullName evidence="11">TATA box-binding protein-associated factor 1B</fullName>
    </alternativeName>
</protein>
<dbReference type="GO" id="GO:0070860">
    <property type="term" value="C:RNA polymerase I core factor complex"/>
    <property type="evidence" value="ECO:0007669"/>
    <property type="project" value="InterPro"/>
</dbReference>
<comment type="subcellular location">
    <subcellularLocation>
        <location evidence="1">Nucleus</location>
        <location evidence="1">Nucleolus</location>
    </subcellularLocation>
</comment>
<evidence type="ECO:0000256" key="4">
    <source>
        <dbReference type="ARBA" id="ARBA00022723"/>
    </source>
</evidence>
<dbReference type="AlphaFoldDB" id="A0AAW1CBY6"/>
<evidence type="ECO:0000256" key="6">
    <source>
        <dbReference type="ARBA" id="ARBA00022833"/>
    </source>
</evidence>
<dbReference type="InterPro" id="IPR033599">
    <property type="entry name" value="TAF1B/Rrn7"/>
</dbReference>
<feature type="domain" description="Rrn7/TAF1B C-terminal cyclin" evidence="15">
    <location>
        <begin position="262"/>
        <end position="452"/>
    </location>
</feature>
<organism evidence="16 17">
    <name type="scientific">Crotalus adamanteus</name>
    <name type="common">Eastern diamondback rattlesnake</name>
    <dbReference type="NCBI Taxonomy" id="8729"/>
    <lineage>
        <taxon>Eukaryota</taxon>
        <taxon>Metazoa</taxon>
        <taxon>Chordata</taxon>
        <taxon>Craniata</taxon>
        <taxon>Vertebrata</taxon>
        <taxon>Euteleostomi</taxon>
        <taxon>Lepidosauria</taxon>
        <taxon>Squamata</taxon>
        <taxon>Bifurcata</taxon>
        <taxon>Unidentata</taxon>
        <taxon>Episquamata</taxon>
        <taxon>Toxicofera</taxon>
        <taxon>Serpentes</taxon>
        <taxon>Colubroidea</taxon>
        <taxon>Viperidae</taxon>
        <taxon>Crotalinae</taxon>
        <taxon>Crotalus</taxon>
    </lineage>
</organism>
<dbReference type="Proteomes" id="UP001474421">
    <property type="component" value="Unassembled WGS sequence"/>
</dbReference>
<keyword evidence="6" id="KW-0862">Zinc</keyword>